<feature type="domain" description="PAS fold" evidence="1">
    <location>
        <begin position="27"/>
        <end position="115"/>
    </location>
</feature>
<accession>A0A3M0CHF1</accession>
<organism evidence="2 3">
    <name type="scientific">Eilatimonas milleporae</name>
    <dbReference type="NCBI Taxonomy" id="911205"/>
    <lineage>
        <taxon>Bacteria</taxon>
        <taxon>Pseudomonadati</taxon>
        <taxon>Pseudomonadota</taxon>
        <taxon>Alphaproteobacteria</taxon>
        <taxon>Kordiimonadales</taxon>
        <taxon>Kordiimonadaceae</taxon>
        <taxon>Eilatimonas</taxon>
    </lineage>
</organism>
<dbReference type="EMBL" id="REFR01000011">
    <property type="protein sequence ID" value="RMB07950.1"/>
    <property type="molecule type" value="Genomic_DNA"/>
</dbReference>
<name>A0A3M0CHF1_9PROT</name>
<evidence type="ECO:0000259" key="1">
    <source>
        <dbReference type="Pfam" id="PF00989"/>
    </source>
</evidence>
<dbReference type="Pfam" id="PF00989">
    <property type="entry name" value="PAS"/>
    <property type="match status" value="1"/>
</dbReference>
<keyword evidence="3" id="KW-1185">Reference proteome</keyword>
<dbReference type="NCBIfam" id="TIGR00229">
    <property type="entry name" value="sensory_box"/>
    <property type="match status" value="1"/>
</dbReference>
<protein>
    <submittedName>
        <fullName evidence="2">PAS domain S-box-containing protein</fullName>
    </submittedName>
</protein>
<dbReference type="Gene3D" id="3.30.450.20">
    <property type="entry name" value="PAS domain"/>
    <property type="match status" value="1"/>
</dbReference>
<dbReference type="OrthoDB" id="266313at2"/>
<dbReference type="SUPFAM" id="SSF55785">
    <property type="entry name" value="PYP-like sensor domain (PAS domain)"/>
    <property type="match status" value="1"/>
</dbReference>
<dbReference type="AlphaFoldDB" id="A0A3M0CHF1"/>
<gene>
    <name evidence="2" type="ORF">BXY39_2044</name>
</gene>
<dbReference type="InParanoid" id="A0A3M0CHF1"/>
<comment type="caution">
    <text evidence="2">The sequence shown here is derived from an EMBL/GenBank/DDBJ whole genome shotgun (WGS) entry which is preliminary data.</text>
</comment>
<dbReference type="Proteomes" id="UP000271227">
    <property type="component" value="Unassembled WGS sequence"/>
</dbReference>
<evidence type="ECO:0000313" key="2">
    <source>
        <dbReference type="EMBL" id="RMB07950.1"/>
    </source>
</evidence>
<dbReference type="CDD" id="cd00130">
    <property type="entry name" value="PAS"/>
    <property type="match status" value="1"/>
</dbReference>
<dbReference type="InterPro" id="IPR000014">
    <property type="entry name" value="PAS"/>
</dbReference>
<dbReference type="InterPro" id="IPR035965">
    <property type="entry name" value="PAS-like_dom_sf"/>
</dbReference>
<sequence length="178" mass="20032">MRAIRKTVAPRDEEIRFSRDEIIVSKTDRRGRVTYVNDVFCRVSELSTDAVIGQPHSIIRHPDMPRAVFKLMWETIGAGKEIFAYVKNMSATGRYYWVIAHVTPSLDAAGTITGFHSNRRVPSARGIADILPLYDALLAEERRHDNPKTGLTASDGLLREKLAAVGRDYDAFIWNTGD</sequence>
<proteinExistence type="predicted"/>
<reference evidence="2 3" key="1">
    <citation type="submission" date="2018-10" db="EMBL/GenBank/DDBJ databases">
        <title>Genomic Encyclopedia of Archaeal and Bacterial Type Strains, Phase II (KMG-II): from individual species to whole genera.</title>
        <authorList>
            <person name="Goeker M."/>
        </authorList>
    </citation>
    <scope>NUCLEOTIDE SEQUENCE [LARGE SCALE GENOMIC DNA]</scope>
    <source>
        <strain evidence="2 3">DSM 25217</strain>
    </source>
</reference>
<dbReference type="GO" id="GO:0006355">
    <property type="term" value="P:regulation of DNA-templated transcription"/>
    <property type="evidence" value="ECO:0007669"/>
    <property type="project" value="InterPro"/>
</dbReference>
<evidence type="ECO:0000313" key="3">
    <source>
        <dbReference type="Proteomes" id="UP000271227"/>
    </source>
</evidence>
<dbReference type="InterPro" id="IPR013767">
    <property type="entry name" value="PAS_fold"/>
</dbReference>